<comment type="caution">
    <text evidence="2">The sequence shown here is derived from an EMBL/GenBank/DDBJ whole genome shotgun (WGS) entry which is preliminary data.</text>
</comment>
<reference evidence="2 3" key="1">
    <citation type="submission" date="2018-03" db="EMBL/GenBank/DDBJ databases">
        <title>Mesoflavibacter sp. HG37 and Mesoflavibacter sp. HG96 sp.nov., two marine bacteria isolated from seawater of Western Pacific Ocean.</title>
        <authorList>
            <person name="Cheng H."/>
            <person name="Wu Y.-H."/>
            <person name="Guo L.-L."/>
            <person name="Xu X.-W."/>
        </authorList>
    </citation>
    <scope>NUCLEOTIDE SEQUENCE [LARGE SCALE GENOMIC DNA]</scope>
    <source>
        <strain evidence="2 3">KCTC 32269</strain>
    </source>
</reference>
<proteinExistence type="predicted"/>
<protein>
    <submittedName>
        <fullName evidence="2">Uncharacterized protein</fullName>
    </submittedName>
</protein>
<dbReference type="EMBL" id="PXOQ01000009">
    <property type="protein sequence ID" value="PSG88548.1"/>
    <property type="molecule type" value="Genomic_DNA"/>
</dbReference>
<name>A0A2T1N9L3_9FLAO</name>
<feature type="signal peptide" evidence="1">
    <location>
        <begin position="1"/>
        <end position="20"/>
    </location>
</feature>
<keyword evidence="3" id="KW-1185">Reference proteome</keyword>
<dbReference type="Proteomes" id="UP000238426">
    <property type="component" value="Unassembled WGS sequence"/>
</dbReference>
<feature type="chain" id="PRO_5015585430" evidence="1">
    <location>
        <begin position="21"/>
        <end position="318"/>
    </location>
</feature>
<gene>
    <name evidence="2" type="ORF">C7H52_09635</name>
</gene>
<dbReference type="RefSeq" id="WP_106463688.1">
    <property type="nucleotide sequence ID" value="NZ_PXOQ01000009.1"/>
</dbReference>
<sequence length="318" mass="36512">MKTIYSILAFLLLTTTSGFAQGKAVQKLIKNTKDLTSRPLKVVFKKETKESNLQYNTMLKEAIESEWTINKDIAFISYEEFRTLYKNKNSTYAFLRQENGSTTGSSMFSSNGGLPKVNSGSGETRFESSQKFSNLNLIGFDSKGKKISVYPIDFKLDKNSDKAEYYILIQDFQNRLISFLNIPSNTKKIKMKEAKAMMAKALLEQKENIKKLESKILYINETSLSEKNKTYFKDFYKFDYKIVTKEEIYKAVLDNDDNIVILYSDSIRTASTGQQLVFFNDMKNMSTISFGNPNGNVFDLFSKEISKKDLENLKKTLK</sequence>
<evidence type="ECO:0000313" key="2">
    <source>
        <dbReference type="EMBL" id="PSG88548.1"/>
    </source>
</evidence>
<organism evidence="2 3">
    <name type="scientific">Aurantibacter aestuarii</name>
    <dbReference type="NCBI Taxonomy" id="1266046"/>
    <lineage>
        <taxon>Bacteria</taxon>
        <taxon>Pseudomonadati</taxon>
        <taxon>Bacteroidota</taxon>
        <taxon>Flavobacteriia</taxon>
        <taxon>Flavobacteriales</taxon>
        <taxon>Flavobacteriaceae</taxon>
        <taxon>Aurantibacter</taxon>
    </lineage>
</organism>
<accession>A0A2T1N9L3</accession>
<dbReference type="AlphaFoldDB" id="A0A2T1N9L3"/>
<keyword evidence="1" id="KW-0732">Signal</keyword>
<evidence type="ECO:0000256" key="1">
    <source>
        <dbReference type="SAM" id="SignalP"/>
    </source>
</evidence>
<evidence type="ECO:0000313" key="3">
    <source>
        <dbReference type="Proteomes" id="UP000238426"/>
    </source>
</evidence>